<proteinExistence type="predicted"/>
<gene>
    <name evidence="1" type="ORF">S12H4_21023</name>
</gene>
<protein>
    <submittedName>
        <fullName evidence="1">Uncharacterized protein</fullName>
    </submittedName>
</protein>
<reference evidence="1" key="1">
    <citation type="journal article" date="2014" name="Front. Microbiol.">
        <title>High frequency of phylogenetically diverse reductive dehalogenase-homologous genes in deep subseafloor sedimentary metagenomes.</title>
        <authorList>
            <person name="Kawai M."/>
            <person name="Futagami T."/>
            <person name="Toyoda A."/>
            <person name="Takaki Y."/>
            <person name="Nishi S."/>
            <person name="Hori S."/>
            <person name="Arai W."/>
            <person name="Tsubouchi T."/>
            <person name="Morono Y."/>
            <person name="Uchiyama I."/>
            <person name="Ito T."/>
            <person name="Fujiyama A."/>
            <person name="Inagaki F."/>
            <person name="Takami H."/>
        </authorList>
    </citation>
    <scope>NUCLEOTIDE SEQUENCE</scope>
    <source>
        <strain evidence="1">Expedition CK06-06</strain>
    </source>
</reference>
<dbReference type="EMBL" id="BARW01010751">
    <property type="protein sequence ID" value="GAI80062.1"/>
    <property type="molecule type" value="Genomic_DNA"/>
</dbReference>
<name>X1RH55_9ZZZZ</name>
<organism evidence="1">
    <name type="scientific">marine sediment metagenome</name>
    <dbReference type="NCBI Taxonomy" id="412755"/>
    <lineage>
        <taxon>unclassified sequences</taxon>
        <taxon>metagenomes</taxon>
        <taxon>ecological metagenomes</taxon>
    </lineage>
</organism>
<sequence length="52" mass="5426">MLHVKAIATNTTPPVNALGESLLTPPLSFLGGQFLVIPGDSNNTVPSRTQPL</sequence>
<dbReference type="AlphaFoldDB" id="X1RH55"/>
<comment type="caution">
    <text evidence="1">The sequence shown here is derived from an EMBL/GenBank/DDBJ whole genome shotgun (WGS) entry which is preliminary data.</text>
</comment>
<evidence type="ECO:0000313" key="1">
    <source>
        <dbReference type="EMBL" id="GAI80062.1"/>
    </source>
</evidence>
<feature type="non-terminal residue" evidence="1">
    <location>
        <position position="52"/>
    </location>
</feature>
<accession>X1RH55</accession>